<evidence type="ECO:0000313" key="6">
    <source>
        <dbReference type="EMBL" id="MCZ8515495.1"/>
    </source>
</evidence>
<dbReference type="Gene3D" id="3.60.21.10">
    <property type="match status" value="1"/>
</dbReference>
<evidence type="ECO:0000256" key="3">
    <source>
        <dbReference type="ARBA" id="ARBA00023004"/>
    </source>
</evidence>
<dbReference type="RefSeq" id="WP_269884016.1">
    <property type="nucleotide sequence ID" value="NZ_JAQAGZ010000017.1"/>
</dbReference>
<proteinExistence type="inferred from homology"/>
<feature type="domain" description="Calcineurin-like phosphoesterase" evidence="5">
    <location>
        <begin position="4"/>
        <end position="198"/>
    </location>
</feature>
<accession>A0ABT4QF63</accession>
<dbReference type="Proteomes" id="UP001527882">
    <property type="component" value="Unassembled WGS sequence"/>
</dbReference>
<dbReference type="PANTHER" id="PTHR42988:SF2">
    <property type="entry name" value="CYCLIC NUCLEOTIDE PHOSPHODIESTERASE CBUA0032-RELATED"/>
    <property type="match status" value="1"/>
</dbReference>
<dbReference type="PANTHER" id="PTHR42988">
    <property type="entry name" value="PHOSPHOHYDROLASE"/>
    <property type="match status" value="1"/>
</dbReference>
<dbReference type="Pfam" id="PF00149">
    <property type="entry name" value="Metallophos"/>
    <property type="match status" value="1"/>
</dbReference>
<protein>
    <submittedName>
        <fullName evidence="6">Metallophosphoesterase</fullName>
    </submittedName>
</protein>
<dbReference type="InterPro" id="IPR004843">
    <property type="entry name" value="Calcineurin-like_PHP"/>
</dbReference>
<dbReference type="InterPro" id="IPR050884">
    <property type="entry name" value="CNP_phosphodiesterase-III"/>
</dbReference>
<comment type="similarity">
    <text evidence="4">Belongs to the cyclic nucleotide phosphodiesterase class-III family.</text>
</comment>
<dbReference type="InterPro" id="IPR029052">
    <property type="entry name" value="Metallo-depent_PP-like"/>
</dbReference>
<reference evidence="6 7" key="1">
    <citation type="submission" date="2022-12" db="EMBL/GenBank/DDBJ databases">
        <title>Draft genome sequence of Paenibacillus sp. dW9.</title>
        <authorList>
            <person name="Choi E.-W."/>
            <person name="Kim D.-U."/>
        </authorList>
    </citation>
    <scope>NUCLEOTIDE SEQUENCE [LARGE SCALE GENOMIC DNA]</scope>
    <source>
        <strain evidence="7">dW9</strain>
    </source>
</reference>
<keyword evidence="2" id="KW-0378">Hydrolase</keyword>
<keyword evidence="1" id="KW-0479">Metal-binding</keyword>
<evidence type="ECO:0000256" key="4">
    <source>
        <dbReference type="ARBA" id="ARBA00025742"/>
    </source>
</evidence>
<evidence type="ECO:0000259" key="5">
    <source>
        <dbReference type="Pfam" id="PF00149"/>
    </source>
</evidence>
<keyword evidence="3" id="KW-0408">Iron</keyword>
<dbReference type="EMBL" id="JAQAGZ010000017">
    <property type="protein sequence ID" value="MCZ8515495.1"/>
    <property type="molecule type" value="Genomic_DNA"/>
</dbReference>
<sequence>MKIQFIHITDTHLNAPGREFLKVSMADKLKQIFEHVRMSKLAPAFVVITGDLAHEGIAEDYQYIRKLVNEGSDIVGAPVHVTLGNHDHRSAFREGYLGEEPSEQAYYYSTTINGLRLIALNSQVPGKHSGTVDEEQLAWLAEELTSSAPNGTIVALHHPLLNFSGMPSEHIITNAPAIGDILKTGDDVVCIVAGHVHTNNVGLYEGIVSVAAAGSAFAGESTEDGQFRMYDFCSYNIVTVSNKNVTVQTVVLPTTNVEYARFDMSILTTQH</sequence>
<gene>
    <name evidence="6" type="ORF">O9H85_24430</name>
</gene>
<evidence type="ECO:0000256" key="1">
    <source>
        <dbReference type="ARBA" id="ARBA00022723"/>
    </source>
</evidence>
<name>A0ABT4QF63_9BACL</name>
<dbReference type="SUPFAM" id="SSF56300">
    <property type="entry name" value="Metallo-dependent phosphatases"/>
    <property type="match status" value="1"/>
</dbReference>
<comment type="caution">
    <text evidence="6">The sequence shown here is derived from an EMBL/GenBank/DDBJ whole genome shotgun (WGS) entry which is preliminary data.</text>
</comment>
<evidence type="ECO:0000313" key="7">
    <source>
        <dbReference type="Proteomes" id="UP001527882"/>
    </source>
</evidence>
<keyword evidence="7" id="KW-1185">Reference proteome</keyword>
<organism evidence="6 7">
    <name type="scientific">Paenibacillus gyeongsangnamensis</name>
    <dbReference type="NCBI Taxonomy" id="3388067"/>
    <lineage>
        <taxon>Bacteria</taxon>
        <taxon>Bacillati</taxon>
        <taxon>Bacillota</taxon>
        <taxon>Bacilli</taxon>
        <taxon>Bacillales</taxon>
        <taxon>Paenibacillaceae</taxon>
        <taxon>Paenibacillus</taxon>
    </lineage>
</organism>
<evidence type="ECO:0000256" key="2">
    <source>
        <dbReference type="ARBA" id="ARBA00022801"/>
    </source>
</evidence>